<gene>
    <name evidence="2" type="primary">yjfP</name>
    <name evidence="2" type="ORF">P5G51_013040</name>
</gene>
<dbReference type="NCBIfam" id="NF007857">
    <property type="entry name" value="PRK10566.1"/>
    <property type="match status" value="1"/>
</dbReference>
<dbReference type="RefSeq" id="WP_306065984.1">
    <property type="nucleotide sequence ID" value="NZ_JAROCA020000001.1"/>
</dbReference>
<reference evidence="2 3" key="1">
    <citation type="submission" date="2023-10" db="EMBL/GenBank/DDBJ databases">
        <title>179-bfca-hs.</title>
        <authorList>
            <person name="Miliotis G."/>
            <person name="Sengupta P."/>
            <person name="Hameed A."/>
            <person name="Chuvochina M."/>
            <person name="Mcdonagh F."/>
            <person name="Simpson A.C."/>
            <person name="Singh N.K."/>
            <person name="Rekha P.D."/>
            <person name="Raman K."/>
            <person name="Hugenholtz P."/>
            <person name="Venkateswaran K."/>
        </authorList>
    </citation>
    <scope>NUCLEOTIDE SEQUENCE [LARGE SCALE GENOMIC DNA]</scope>
    <source>
        <strain evidence="2 3">179-BFC-A-HS</strain>
    </source>
</reference>
<dbReference type="InterPro" id="IPR001375">
    <property type="entry name" value="Peptidase_S9_cat"/>
</dbReference>
<protein>
    <submittedName>
        <fullName evidence="2">Esterase</fullName>
    </submittedName>
</protein>
<keyword evidence="3" id="KW-1185">Reference proteome</keyword>
<evidence type="ECO:0000313" key="3">
    <source>
        <dbReference type="Proteomes" id="UP001228376"/>
    </source>
</evidence>
<dbReference type="PANTHER" id="PTHR47381:SF3">
    <property type="entry name" value="ALPHA_BETA-HYDROLASES SUPERFAMILY PROTEIN"/>
    <property type="match status" value="1"/>
</dbReference>
<organism evidence="2 3">
    <name type="scientific">Tigheibacillus jepli</name>
    <dbReference type="NCBI Taxonomy" id="3035914"/>
    <lineage>
        <taxon>Bacteria</taxon>
        <taxon>Bacillati</taxon>
        <taxon>Bacillota</taxon>
        <taxon>Bacilli</taxon>
        <taxon>Bacillales</taxon>
        <taxon>Bacillaceae</taxon>
        <taxon>Tigheibacillus</taxon>
    </lineage>
</organism>
<dbReference type="Pfam" id="PF00326">
    <property type="entry name" value="Peptidase_S9"/>
    <property type="match status" value="1"/>
</dbReference>
<name>A0ABU5CIM5_9BACI</name>
<dbReference type="EMBL" id="JAROCA020000001">
    <property type="protein sequence ID" value="MDY0406191.1"/>
    <property type="molecule type" value="Genomic_DNA"/>
</dbReference>
<dbReference type="Gene3D" id="3.40.50.1820">
    <property type="entry name" value="alpha/beta hydrolase"/>
    <property type="match status" value="1"/>
</dbReference>
<dbReference type="SUPFAM" id="SSF53474">
    <property type="entry name" value="alpha/beta-Hydrolases"/>
    <property type="match status" value="1"/>
</dbReference>
<comment type="caution">
    <text evidence="2">The sequence shown here is derived from an EMBL/GenBank/DDBJ whole genome shotgun (WGS) entry which is preliminary data.</text>
</comment>
<proteinExistence type="predicted"/>
<evidence type="ECO:0000259" key="1">
    <source>
        <dbReference type="Pfam" id="PF00326"/>
    </source>
</evidence>
<evidence type="ECO:0000313" key="2">
    <source>
        <dbReference type="EMBL" id="MDY0406191.1"/>
    </source>
</evidence>
<sequence>MIGINQIEIASIPVLEVVDVDQADVALPIVTYFHGFTSAKEHNLPLAYLLAESGFRVMLPDSKWHGARENGASSMKKQMAFFEIVMQNVVDLQQIREFLQQKGLIAEDNFGIAGTSMGGITTCAALTKYSWIKAAACLMGSPKLTTYAKTLINEVGKQMPLPISNAEIAKIMADLAQIDLSKQPETLQDRPLLFWHGDADPVVPFSHADSFYQDVSKQYKTKENIHFIREANRGHKVSRFAILETKKWFMQHLQA</sequence>
<feature type="domain" description="Peptidase S9 prolyl oligopeptidase catalytic" evidence="1">
    <location>
        <begin position="88"/>
        <end position="238"/>
    </location>
</feature>
<dbReference type="PANTHER" id="PTHR47381">
    <property type="entry name" value="ALPHA/BETA-HYDROLASES SUPERFAMILY PROTEIN"/>
    <property type="match status" value="1"/>
</dbReference>
<dbReference type="Proteomes" id="UP001228376">
    <property type="component" value="Unassembled WGS sequence"/>
</dbReference>
<dbReference type="InterPro" id="IPR029058">
    <property type="entry name" value="AB_hydrolase_fold"/>
</dbReference>
<accession>A0ABU5CIM5</accession>